<dbReference type="CDD" id="cd08761">
    <property type="entry name" value="Cyt_b561_CYB561D2_like"/>
    <property type="match status" value="1"/>
</dbReference>
<evidence type="ECO:0000256" key="5">
    <source>
        <dbReference type="ARBA" id="ARBA00022692"/>
    </source>
</evidence>
<evidence type="ECO:0000256" key="9">
    <source>
        <dbReference type="ARBA" id="ARBA00023004"/>
    </source>
</evidence>
<dbReference type="PANTHER" id="PTHR15422">
    <property type="entry name" value="OS05G0565100 PROTEIN"/>
    <property type="match status" value="1"/>
</dbReference>
<evidence type="ECO:0000313" key="14">
    <source>
        <dbReference type="EMBL" id="EIW85386.1"/>
    </source>
</evidence>
<feature type="transmembrane region" description="Helical" evidence="12">
    <location>
        <begin position="206"/>
        <end position="223"/>
    </location>
</feature>
<dbReference type="SMART" id="SM00665">
    <property type="entry name" value="B561"/>
    <property type="match status" value="1"/>
</dbReference>
<feature type="transmembrane region" description="Helical" evidence="12">
    <location>
        <begin position="91"/>
        <end position="109"/>
    </location>
</feature>
<keyword evidence="8 12" id="KW-1133">Transmembrane helix</keyword>
<dbReference type="Proteomes" id="UP000053558">
    <property type="component" value="Unassembled WGS sequence"/>
</dbReference>
<evidence type="ECO:0000256" key="2">
    <source>
        <dbReference type="ARBA" id="ARBA00004141"/>
    </source>
</evidence>
<name>A0A5M3N250_CONPW</name>
<sequence>MSRSPNRRSPDPSASPDEHFELLPDEQPDNHPGLPTNHLDAGMGSDDIVRPEGRNGDYLAMLVATAAITTLVGLTWLILLGSGPFSLGLFAWHPFLQCLAIACFTYGIITLQPTSQPKTKVAGLQRHQTGMFLLGFPSILLGTAAIFFRKSLHGASHFTTWHGTFGIIAMVWLVGQILLGGASVWFDGMALGGGMRAKKVWKYHRLSGYVLFVLLLLTAFLGGSSSTWSVNNSPVIIRVLAYWIAPPVVIGALALRIRTSKMKLT</sequence>
<keyword evidence="6" id="KW-0479">Metal-binding</keyword>
<feature type="transmembrane region" description="Helical" evidence="12">
    <location>
        <begin position="235"/>
        <end position="255"/>
    </location>
</feature>
<dbReference type="AlphaFoldDB" id="A0A5M3N250"/>
<evidence type="ECO:0000256" key="8">
    <source>
        <dbReference type="ARBA" id="ARBA00022989"/>
    </source>
</evidence>
<dbReference type="Gene3D" id="1.20.120.1770">
    <property type="match status" value="1"/>
</dbReference>
<dbReference type="GeneID" id="19199373"/>
<accession>A0A5M3N250</accession>
<evidence type="ECO:0000256" key="1">
    <source>
        <dbReference type="ARBA" id="ARBA00001970"/>
    </source>
</evidence>
<comment type="cofactor">
    <cofactor evidence="1">
        <name>heme b</name>
        <dbReference type="ChEBI" id="CHEBI:60344"/>
    </cofactor>
</comment>
<evidence type="ECO:0000256" key="10">
    <source>
        <dbReference type="ARBA" id="ARBA00023136"/>
    </source>
</evidence>
<reference evidence="15" key="1">
    <citation type="journal article" date="2012" name="Science">
        <title>The Paleozoic origin of enzymatic lignin decomposition reconstructed from 31 fungal genomes.</title>
        <authorList>
            <person name="Floudas D."/>
            <person name="Binder M."/>
            <person name="Riley R."/>
            <person name="Barry K."/>
            <person name="Blanchette R.A."/>
            <person name="Henrissat B."/>
            <person name="Martinez A.T."/>
            <person name="Otillar R."/>
            <person name="Spatafora J.W."/>
            <person name="Yadav J.S."/>
            <person name="Aerts A."/>
            <person name="Benoit I."/>
            <person name="Boyd A."/>
            <person name="Carlson A."/>
            <person name="Copeland A."/>
            <person name="Coutinho P.M."/>
            <person name="de Vries R.P."/>
            <person name="Ferreira P."/>
            <person name="Findley K."/>
            <person name="Foster B."/>
            <person name="Gaskell J."/>
            <person name="Glotzer D."/>
            <person name="Gorecki P."/>
            <person name="Heitman J."/>
            <person name="Hesse C."/>
            <person name="Hori C."/>
            <person name="Igarashi K."/>
            <person name="Jurgens J.A."/>
            <person name="Kallen N."/>
            <person name="Kersten P."/>
            <person name="Kohler A."/>
            <person name="Kuees U."/>
            <person name="Kumar T.K.A."/>
            <person name="Kuo A."/>
            <person name="LaButti K."/>
            <person name="Larrondo L.F."/>
            <person name="Lindquist E."/>
            <person name="Ling A."/>
            <person name="Lombard V."/>
            <person name="Lucas S."/>
            <person name="Lundell T."/>
            <person name="Martin R."/>
            <person name="McLaughlin D.J."/>
            <person name="Morgenstern I."/>
            <person name="Morin E."/>
            <person name="Murat C."/>
            <person name="Nagy L.G."/>
            <person name="Nolan M."/>
            <person name="Ohm R.A."/>
            <person name="Patyshakuliyeva A."/>
            <person name="Rokas A."/>
            <person name="Ruiz-Duenas F.J."/>
            <person name="Sabat G."/>
            <person name="Salamov A."/>
            <person name="Samejima M."/>
            <person name="Schmutz J."/>
            <person name="Slot J.C."/>
            <person name="St John F."/>
            <person name="Stenlid J."/>
            <person name="Sun H."/>
            <person name="Sun S."/>
            <person name="Syed K."/>
            <person name="Tsang A."/>
            <person name="Wiebenga A."/>
            <person name="Young D."/>
            <person name="Pisabarro A."/>
            <person name="Eastwood D.C."/>
            <person name="Martin F."/>
            <person name="Cullen D."/>
            <person name="Grigoriev I.V."/>
            <person name="Hibbett D.S."/>
        </authorList>
    </citation>
    <scope>NUCLEOTIDE SEQUENCE [LARGE SCALE GENOMIC DNA]</scope>
    <source>
        <strain evidence="15">RWD-64-598 SS2</strain>
    </source>
</reference>
<dbReference type="InterPro" id="IPR045150">
    <property type="entry name" value="CYB561D1/2"/>
</dbReference>
<feature type="transmembrane region" description="Helical" evidence="12">
    <location>
        <begin position="160"/>
        <end position="186"/>
    </location>
</feature>
<dbReference type="InterPro" id="IPR006593">
    <property type="entry name" value="Cyt_b561/ferric_Rdtase_TM"/>
</dbReference>
<feature type="domain" description="Cytochrome b561" evidence="13">
    <location>
        <begin position="61"/>
        <end position="260"/>
    </location>
</feature>
<dbReference type="GO" id="GO:0140575">
    <property type="term" value="F:transmembrane monodehydroascorbate reductase activity"/>
    <property type="evidence" value="ECO:0007669"/>
    <property type="project" value="InterPro"/>
</dbReference>
<dbReference type="GO" id="GO:0046872">
    <property type="term" value="F:metal ion binding"/>
    <property type="evidence" value="ECO:0007669"/>
    <property type="project" value="UniProtKB-KW"/>
</dbReference>
<dbReference type="OMA" id="PGHEHFA"/>
<evidence type="ECO:0000256" key="11">
    <source>
        <dbReference type="SAM" id="MobiDB-lite"/>
    </source>
</evidence>
<dbReference type="KEGG" id="cput:CONPUDRAFT_118197"/>
<keyword evidence="3" id="KW-0813">Transport</keyword>
<dbReference type="RefSeq" id="XP_007764889.1">
    <property type="nucleotide sequence ID" value="XM_007766699.1"/>
</dbReference>
<evidence type="ECO:0000256" key="12">
    <source>
        <dbReference type="SAM" id="Phobius"/>
    </source>
</evidence>
<keyword evidence="4" id="KW-0349">Heme</keyword>
<comment type="subcellular location">
    <subcellularLocation>
        <location evidence="2">Membrane</location>
        <topology evidence="2">Multi-pass membrane protein</topology>
    </subcellularLocation>
</comment>
<evidence type="ECO:0000256" key="4">
    <source>
        <dbReference type="ARBA" id="ARBA00022617"/>
    </source>
</evidence>
<dbReference type="GO" id="GO:0016020">
    <property type="term" value="C:membrane"/>
    <property type="evidence" value="ECO:0007669"/>
    <property type="project" value="UniProtKB-SubCell"/>
</dbReference>
<dbReference type="Pfam" id="PF03188">
    <property type="entry name" value="Cytochrom_B561"/>
    <property type="match status" value="1"/>
</dbReference>
<keyword evidence="5 12" id="KW-0812">Transmembrane</keyword>
<dbReference type="PANTHER" id="PTHR15422:SF45">
    <property type="entry name" value="CYTOCHROME B561 DOMAIN-CONTAINING PROTEIN"/>
    <property type="match status" value="1"/>
</dbReference>
<protein>
    <recommendedName>
        <fullName evidence="13">Cytochrome b561 domain-containing protein</fullName>
    </recommendedName>
</protein>
<comment type="caution">
    <text evidence="14">The sequence shown here is derived from an EMBL/GenBank/DDBJ whole genome shotgun (WGS) entry which is preliminary data.</text>
</comment>
<dbReference type="PROSITE" id="PS50939">
    <property type="entry name" value="CYTOCHROME_B561"/>
    <property type="match status" value="1"/>
</dbReference>
<keyword evidence="7" id="KW-0249">Electron transport</keyword>
<evidence type="ECO:0000256" key="3">
    <source>
        <dbReference type="ARBA" id="ARBA00022448"/>
    </source>
</evidence>
<gene>
    <name evidence="14" type="ORF">CONPUDRAFT_118197</name>
</gene>
<organism evidence="14 15">
    <name type="scientific">Coniophora puteana (strain RWD-64-598)</name>
    <name type="common">Brown rot fungus</name>
    <dbReference type="NCBI Taxonomy" id="741705"/>
    <lineage>
        <taxon>Eukaryota</taxon>
        <taxon>Fungi</taxon>
        <taxon>Dikarya</taxon>
        <taxon>Basidiomycota</taxon>
        <taxon>Agaricomycotina</taxon>
        <taxon>Agaricomycetes</taxon>
        <taxon>Agaricomycetidae</taxon>
        <taxon>Boletales</taxon>
        <taxon>Coniophorineae</taxon>
        <taxon>Coniophoraceae</taxon>
        <taxon>Coniophora</taxon>
    </lineage>
</organism>
<evidence type="ECO:0000259" key="13">
    <source>
        <dbReference type="PROSITE" id="PS50939"/>
    </source>
</evidence>
<proteinExistence type="predicted"/>
<evidence type="ECO:0000313" key="15">
    <source>
        <dbReference type="Proteomes" id="UP000053558"/>
    </source>
</evidence>
<dbReference type="EMBL" id="JH711574">
    <property type="protein sequence ID" value="EIW85386.1"/>
    <property type="molecule type" value="Genomic_DNA"/>
</dbReference>
<feature type="region of interest" description="Disordered" evidence="11">
    <location>
        <begin position="1"/>
        <end position="47"/>
    </location>
</feature>
<feature type="transmembrane region" description="Helical" evidence="12">
    <location>
        <begin position="58"/>
        <end position="79"/>
    </location>
</feature>
<keyword evidence="10 12" id="KW-0472">Membrane</keyword>
<dbReference type="OrthoDB" id="432881at2759"/>
<feature type="transmembrane region" description="Helical" evidence="12">
    <location>
        <begin position="130"/>
        <end position="148"/>
    </location>
</feature>
<keyword evidence="9" id="KW-0408">Iron</keyword>
<keyword evidence="15" id="KW-1185">Reference proteome</keyword>
<evidence type="ECO:0000256" key="7">
    <source>
        <dbReference type="ARBA" id="ARBA00022982"/>
    </source>
</evidence>
<evidence type="ECO:0000256" key="6">
    <source>
        <dbReference type="ARBA" id="ARBA00022723"/>
    </source>
</evidence>